<accession>A0A0L7R6F7</accession>
<organism evidence="2 3">
    <name type="scientific">Habropoda laboriosa</name>
    <dbReference type="NCBI Taxonomy" id="597456"/>
    <lineage>
        <taxon>Eukaryota</taxon>
        <taxon>Metazoa</taxon>
        <taxon>Ecdysozoa</taxon>
        <taxon>Arthropoda</taxon>
        <taxon>Hexapoda</taxon>
        <taxon>Insecta</taxon>
        <taxon>Pterygota</taxon>
        <taxon>Neoptera</taxon>
        <taxon>Endopterygota</taxon>
        <taxon>Hymenoptera</taxon>
        <taxon>Apocrita</taxon>
        <taxon>Aculeata</taxon>
        <taxon>Apoidea</taxon>
        <taxon>Anthophila</taxon>
        <taxon>Apidae</taxon>
        <taxon>Habropoda</taxon>
    </lineage>
</organism>
<sequence length="69" mass="7912">MKMSEPSYSLPVPDTLHPRRRPPQQPPPSRLHPVLRRKTLTYPDLRGPKHTRTPNVSGCILQSAYLEQS</sequence>
<evidence type="ECO:0000313" key="2">
    <source>
        <dbReference type="EMBL" id="KOC66433.1"/>
    </source>
</evidence>
<protein>
    <submittedName>
        <fullName evidence="2">Uncharacterized protein</fullName>
    </submittedName>
</protein>
<dbReference type="EMBL" id="KQ414646">
    <property type="protein sequence ID" value="KOC66433.1"/>
    <property type="molecule type" value="Genomic_DNA"/>
</dbReference>
<keyword evidence="3" id="KW-1185">Reference proteome</keyword>
<name>A0A0L7R6F7_9HYME</name>
<feature type="region of interest" description="Disordered" evidence="1">
    <location>
        <begin position="1"/>
        <end position="36"/>
    </location>
</feature>
<dbReference type="Proteomes" id="UP000053825">
    <property type="component" value="Unassembled WGS sequence"/>
</dbReference>
<gene>
    <name evidence="2" type="ORF">WH47_08826</name>
</gene>
<evidence type="ECO:0000256" key="1">
    <source>
        <dbReference type="SAM" id="MobiDB-lite"/>
    </source>
</evidence>
<evidence type="ECO:0000313" key="3">
    <source>
        <dbReference type="Proteomes" id="UP000053825"/>
    </source>
</evidence>
<dbReference type="AlphaFoldDB" id="A0A0L7R6F7"/>
<proteinExistence type="predicted"/>
<reference evidence="2 3" key="1">
    <citation type="submission" date="2015-07" db="EMBL/GenBank/DDBJ databases">
        <title>The genome of Habropoda laboriosa.</title>
        <authorList>
            <person name="Pan H."/>
            <person name="Kapheim K."/>
        </authorList>
    </citation>
    <scope>NUCLEOTIDE SEQUENCE [LARGE SCALE GENOMIC DNA]</scope>
    <source>
        <strain evidence="2">0110345459</strain>
    </source>
</reference>